<dbReference type="Gene3D" id="2.60.40.1890">
    <property type="entry name" value="PCu(A)C copper chaperone"/>
    <property type="match status" value="1"/>
</dbReference>
<dbReference type="PANTHER" id="PTHR36302">
    <property type="entry name" value="BLR7088 PROTEIN"/>
    <property type="match status" value="1"/>
</dbReference>
<feature type="chain" id="PRO_5014956753" description="Copper(I)-binding protein" evidence="2">
    <location>
        <begin position="20"/>
        <end position="156"/>
    </location>
</feature>
<evidence type="ECO:0008006" key="5">
    <source>
        <dbReference type="Google" id="ProtNLM"/>
    </source>
</evidence>
<reference evidence="3 4" key="1">
    <citation type="submission" date="2017-10" db="EMBL/GenBank/DDBJ databases">
        <title>Two draft genome sequences of Pusillimonas sp. strains isolated from a nitrate- and radionuclide-contaminated groundwater in Russia.</title>
        <authorList>
            <person name="Grouzdev D.S."/>
            <person name="Tourova T.P."/>
            <person name="Goeva M.A."/>
            <person name="Babich T.L."/>
            <person name="Sokolova D.S."/>
            <person name="Abdullin R."/>
            <person name="Poltaraus A.B."/>
            <person name="Toshchakov S.V."/>
            <person name="Nazina T.N."/>
        </authorList>
    </citation>
    <scope>NUCLEOTIDE SEQUENCE [LARGE SCALE GENOMIC DNA]</scope>
    <source>
        <strain evidence="3 4">JR1/69-3-13</strain>
    </source>
</reference>
<feature type="region of interest" description="Disordered" evidence="1">
    <location>
        <begin position="30"/>
        <end position="50"/>
    </location>
</feature>
<dbReference type="InterPro" id="IPR007410">
    <property type="entry name" value="LpqE-like"/>
</dbReference>
<keyword evidence="2" id="KW-0732">Signal</keyword>
<dbReference type="AlphaFoldDB" id="A0A2N4TYR8"/>
<evidence type="ECO:0000256" key="1">
    <source>
        <dbReference type="SAM" id="MobiDB-lite"/>
    </source>
</evidence>
<name>A0A2N4TYR8_9BURK</name>
<dbReference type="Proteomes" id="UP000234190">
    <property type="component" value="Unassembled WGS sequence"/>
</dbReference>
<sequence length="156" mass="16371">MKKVVFGILMLYGSSTAYAANVHGEHVAPVSAQDQSKTTQHADTGPDNKASVSKTLAVSGCWIRSLPKPIPSAGYFVIKNTGSSDAKLTSLAIPAFGQVSLHQTTNEDGQSKMSMAHEISIPAGGELKFKPASYHAMLEKPTQALAVGAHVPPLSQ</sequence>
<evidence type="ECO:0000256" key="2">
    <source>
        <dbReference type="SAM" id="SignalP"/>
    </source>
</evidence>
<evidence type="ECO:0000313" key="3">
    <source>
        <dbReference type="EMBL" id="PLC47912.1"/>
    </source>
</evidence>
<dbReference type="InterPro" id="IPR058248">
    <property type="entry name" value="Lxx211020-like"/>
</dbReference>
<feature type="compositionally biased region" description="Polar residues" evidence="1">
    <location>
        <begin position="32"/>
        <end position="42"/>
    </location>
</feature>
<evidence type="ECO:0000313" key="4">
    <source>
        <dbReference type="Proteomes" id="UP000234190"/>
    </source>
</evidence>
<comment type="caution">
    <text evidence="3">The sequence shown here is derived from an EMBL/GenBank/DDBJ whole genome shotgun (WGS) entry which is preliminary data.</text>
</comment>
<dbReference type="OrthoDB" id="9796962at2"/>
<accession>A0A2N4TYR8</accession>
<organism evidence="3 4">
    <name type="scientific">Pollutimonas subterranea</name>
    <dbReference type="NCBI Taxonomy" id="2045210"/>
    <lineage>
        <taxon>Bacteria</taxon>
        <taxon>Pseudomonadati</taxon>
        <taxon>Pseudomonadota</taxon>
        <taxon>Betaproteobacteria</taxon>
        <taxon>Burkholderiales</taxon>
        <taxon>Alcaligenaceae</taxon>
        <taxon>Pollutimonas</taxon>
    </lineage>
</organism>
<dbReference type="PANTHER" id="PTHR36302:SF1">
    <property type="entry name" value="COPPER CHAPERONE PCU(A)C"/>
    <property type="match status" value="1"/>
</dbReference>
<dbReference type="InterPro" id="IPR036182">
    <property type="entry name" value="PCuAC_sf"/>
</dbReference>
<dbReference type="Pfam" id="PF04314">
    <property type="entry name" value="PCuAC"/>
    <property type="match status" value="1"/>
</dbReference>
<dbReference type="SUPFAM" id="SSF110087">
    <property type="entry name" value="DR1885-like metal-binding protein"/>
    <property type="match status" value="1"/>
</dbReference>
<gene>
    <name evidence="3" type="ORF">CR159_21035</name>
</gene>
<keyword evidence="4" id="KW-1185">Reference proteome</keyword>
<dbReference type="RefSeq" id="WP_102075898.1">
    <property type="nucleotide sequence ID" value="NZ_PDNW01000041.1"/>
</dbReference>
<dbReference type="EMBL" id="PDNW01000041">
    <property type="protein sequence ID" value="PLC47912.1"/>
    <property type="molecule type" value="Genomic_DNA"/>
</dbReference>
<feature type="signal peptide" evidence="2">
    <location>
        <begin position="1"/>
        <end position="19"/>
    </location>
</feature>
<protein>
    <recommendedName>
        <fullName evidence="5">Copper(I)-binding protein</fullName>
    </recommendedName>
</protein>
<proteinExistence type="predicted"/>